<organism evidence="13 14">
    <name type="scientific">Neobacillus novalis</name>
    <dbReference type="NCBI Taxonomy" id="220687"/>
    <lineage>
        <taxon>Bacteria</taxon>
        <taxon>Bacillati</taxon>
        <taxon>Bacillota</taxon>
        <taxon>Bacilli</taxon>
        <taxon>Bacillales</taxon>
        <taxon>Bacillaceae</taxon>
        <taxon>Neobacillus</taxon>
    </lineage>
</organism>
<feature type="transmembrane region" description="Helical" evidence="12">
    <location>
        <begin position="150"/>
        <end position="169"/>
    </location>
</feature>
<comment type="function">
    <text evidence="12">Required for formation of the rod structure in the basal body of the flagellar apparatus. Together with FliI and FliH, may constitute the export apparatus of flagellin.</text>
</comment>
<evidence type="ECO:0000256" key="7">
    <source>
        <dbReference type="ARBA" id="ARBA00022795"/>
    </source>
</evidence>
<evidence type="ECO:0000256" key="12">
    <source>
        <dbReference type="RuleBase" id="RU364091"/>
    </source>
</evidence>
<protein>
    <recommendedName>
        <fullName evidence="3 12">Flagellar biosynthetic protein FlhB</fullName>
    </recommendedName>
</protein>
<reference evidence="13" key="1">
    <citation type="submission" date="2023-05" db="EMBL/GenBank/DDBJ databases">
        <title>Comparative genomics of Bacillaceae isolates and their secondary metabolite potential.</title>
        <authorList>
            <person name="Song L."/>
            <person name="Nielsen L.J."/>
            <person name="Mohite O."/>
            <person name="Xu X."/>
            <person name="Weber T."/>
            <person name="Kovacs A.T."/>
        </authorList>
    </citation>
    <scope>NUCLEOTIDE SEQUENCE</scope>
    <source>
        <strain evidence="13">XLM17</strain>
    </source>
</reference>
<keyword evidence="10 12" id="KW-0472">Membrane</keyword>
<name>A0AA95MYA3_9BACI</name>
<evidence type="ECO:0000256" key="11">
    <source>
        <dbReference type="ARBA" id="ARBA00023225"/>
    </source>
</evidence>
<dbReference type="SUPFAM" id="SSF160544">
    <property type="entry name" value="EscU C-terminal domain-like"/>
    <property type="match status" value="1"/>
</dbReference>
<accession>A0AA95MYA3</accession>
<feature type="transmembrane region" description="Helical" evidence="12">
    <location>
        <begin position="37"/>
        <end position="62"/>
    </location>
</feature>
<keyword evidence="13" id="KW-0966">Cell projection</keyword>
<evidence type="ECO:0000256" key="8">
    <source>
        <dbReference type="ARBA" id="ARBA00022927"/>
    </source>
</evidence>
<dbReference type="Gene3D" id="3.40.1690.10">
    <property type="entry name" value="secretion proteins EscU"/>
    <property type="match status" value="1"/>
</dbReference>
<keyword evidence="13" id="KW-0282">Flagellum</keyword>
<dbReference type="Proteomes" id="UP001178288">
    <property type="component" value="Chromosome"/>
</dbReference>
<keyword evidence="9 12" id="KW-1133">Transmembrane helix</keyword>
<evidence type="ECO:0000256" key="1">
    <source>
        <dbReference type="ARBA" id="ARBA00004651"/>
    </source>
</evidence>
<keyword evidence="13" id="KW-0969">Cilium</keyword>
<keyword evidence="7 12" id="KW-1005">Bacterial flagellum biogenesis</keyword>
<evidence type="ECO:0000256" key="2">
    <source>
        <dbReference type="ARBA" id="ARBA00010690"/>
    </source>
</evidence>
<evidence type="ECO:0000313" key="13">
    <source>
        <dbReference type="EMBL" id="WHY88413.1"/>
    </source>
</evidence>
<comment type="similarity">
    <text evidence="2 12">Belongs to the type III secretion exporter family.</text>
</comment>
<dbReference type="AlphaFoldDB" id="A0AA95MYA3"/>
<keyword evidence="6 12" id="KW-0812">Transmembrane</keyword>
<comment type="subcellular location">
    <subcellularLocation>
        <location evidence="1">Cell membrane</location>
        <topology evidence="1">Multi-pass membrane protein</topology>
    </subcellularLocation>
</comment>
<proteinExistence type="inferred from homology"/>
<dbReference type="GO" id="GO:0005886">
    <property type="term" value="C:plasma membrane"/>
    <property type="evidence" value="ECO:0007669"/>
    <property type="project" value="UniProtKB-SubCell"/>
</dbReference>
<evidence type="ECO:0000256" key="5">
    <source>
        <dbReference type="ARBA" id="ARBA00022475"/>
    </source>
</evidence>
<feature type="transmembrane region" description="Helical" evidence="12">
    <location>
        <begin position="189"/>
        <end position="215"/>
    </location>
</feature>
<dbReference type="RefSeq" id="WP_066086256.1">
    <property type="nucleotide sequence ID" value="NZ_CP126114.1"/>
</dbReference>
<dbReference type="EMBL" id="CP126114">
    <property type="protein sequence ID" value="WHY88413.1"/>
    <property type="molecule type" value="Genomic_DNA"/>
</dbReference>
<dbReference type="Gene3D" id="6.10.250.2080">
    <property type="match status" value="1"/>
</dbReference>
<dbReference type="InterPro" id="IPR006135">
    <property type="entry name" value="T3SS_substrate_exporter"/>
</dbReference>
<evidence type="ECO:0000256" key="3">
    <source>
        <dbReference type="ARBA" id="ARBA00021622"/>
    </source>
</evidence>
<evidence type="ECO:0000313" key="14">
    <source>
        <dbReference type="Proteomes" id="UP001178288"/>
    </source>
</evidence>
<dbReference type="PANTHER" id="PTHR30531:SF12">
    <property type="entry name" value="FLAGELLAR BIOSYNTHETIC PROTEIN FLHB"/>
    <property type="match status" value="1"/>
</dbReference>
<evidence type="ECO:0000256" key="4">
    <source>
        <dbReference type="ARBA" id="ARBA00022448"/>
    </source>
</evidence>
<dbReference type="GO" id="GO:0009306">
    <property type="term" value="P:protein secretion"/>
    <property type="evidence" value="ECO:0007669"/>
    <property type="project" value="InterPro"/>
</dbReference>
<dbReference type="NCBIfam" id="TIGR00328">
    <property type="entry name" value="flhB"/>
    <property type="match status" value="1"/>
</dbReference>
<dbReference type="PRINTS" id="PR00950">
    <property type="entry name" value="TYPE3IMSPROT"/>
</dbReference>
<keyword evidence="11 12" id="KW-1006">Bacterial flagellum protein export</keyword>
<keyword evidence="4 12" id="KW-0813">Transport</keyword>
<keyword evidence="14" id="KW-1185">Reference proteome</keyword>
<evidence type="ECO:0000256" key="6">
    <source>
        <dbReference type="ARBA" id="ARBA00022692"/>
    </source>
</evidence>
<sequence length="363" mass="40260">MLLSLDLQLFAEKTEKATPRKKQDARKKGQVAKSTDLTNAIVLIASFSILGIYGQQMAIRLFQLVRSGLSDLLLMNLTEESVPTLFVGLLKEGAIIAVPVIFIAWLASLASNLSQVGFLVAPESLKWDLNKLNPITGAKRLFSARTLVEFVKSLLKVIAVATVAGLMLWSEKGEFLKLPQMEPLQIVGFISSLMIRMGLTISAVYLVIAAGDLVYQRFDFAKKLRMSKQDIKDEYKKTEGDPLIKHKIKEKQRQMSRARMMAEIPNAQVVVTNPTHYAVAIAYEAGKMQVPIVVAKGADFLALNIKEAAKEHKIVIMENKPLARALYASVEIGGEIPEELFKAVAEILAYVYRIKGTLSSQRR</sequence>
<dbReference type="InterPro" id="IPR029025">
    <property type="entry name" value="T3SS_substrate_exporter_C"/>
</dbReference>
<dbReference type="PANTHER" id="PTHR30531">
    <property type="entry name" value="FLAGELLAR BIOSYNTHETIC PROTEIN FLHB"/>
    <property type="match status" value="1"/>
</dbReference>
<evidence type="ECO:0000256" key="9">
    <source>
        <dbReference type="ARBA" id="ARBA00022989"/>
    </source>
</evidence>
<dbReference type="KEGG" id="nnv:QNH39_11485"/>
<gene>
    <name evidence="12 13" type="primary">flhB</name>
    <name evidence="13" type="ORF">QNH39_11485</name>
</gene>
<keyword evidence="5 12" id="KW-1003">Cell membrane</keyword>
<dbReference type="FunFam" id="3.40.1690.10:FF:000001">
    <property type="entry name" value="Flagellar biosynthetic protein FlhB"/>
    <property type="match status" value="1"/>
</dbReference>
<keyword evidence="8 12" id="KW-0653">Protein transport</keyword>
<dbReference type="Pfam" id="PF01312">
    <property type="entry name" value="Bac_export_2"/>
    <property type="match status" value="1"/>
</dbReference>
<evidence type="ECO:0000256" key="10">
    <source>
        <dbReference type="ARBA" id="ARBA00023136"/>
    </source>
</evidence>
<feature type="transmembrane region" description="Helical" evidence="12">
    <location>
        <begin position="82"/>
        <end position="107"/>
    </location>
</feature>
<dbReference type="GO" id="GO:0044780">
    <property type="term" value="P:bacterial-type flagellum assembly"/>
    <property type="evidence" value="ECO:0007669"/>
    <property type="project" value="InterPro"/>
</dbReference>
<dbReference type="InterPro" id="IPR006136">
    <property type="entry name" value="FlhB"/>
</dbReference>